<comment type="caution">
    <text evidence="2">The sequence shown here is derived from an EMBL/GenBank/DDBJ whole genome shotgun (WGS) entry which is preliminary data.</text>
</comment>
<evidence type="ECO:0000313" key="3">
    <source>
        <dbReference type="Proteomes" id="UP000176336"/>
    </source>
</evidence>
<dbReference type="Proteomes" id="UP000176336">
    <property type="component" value="Unassembled WGS sequence"/>
</dbReference>
<proteinExistence type="predicted"/>
<accession>A0A1F5ISP1</accession>
<dbReference type="EMBL" id="MFCR01000003">
    <property type="protein sequence ID" value="OGE19367.1"/>
    <property type="molecule type" value="Genomic_DNA"/>
</dbReference>
<keyword evidence="1" id="KW-0812">Transmembrane</keyword>
<reference evidence="2 3" key="1">
    <citation type="journal article" date="2016" name="Nat. Commun.">
        <title>Thousands of microbial genomes shed light on interconnected biogeochemical processes in an aquifer system.</title>
        <authorList>
            <person name="Anantharaman K."/>
            <person name="Brown C.T."/>
            <person name="Hug L.A."/>
            <person name="Sharon I."/>
            <person name="Castelle C.J."/>
            <person name="Probst A.J."/>
            <person name="Thomas B.C."/>
            <person name="Singh A."/>
            <person name="Wilkins M.J."/>
            <person name="Karaoz U."/>
            <person name="Brodie E.L."/>
            <person name="Williams K.H."/>
            <person name="Hubbard S.S."/>
            <person name="Banfield J.F."/>
        </authorList>
    </citation>
    <scope>NUCLEOTIDE SEQUENCE [LARGE SCALE GENOMIC DNA]</scope>
</reference>
<evidence type="ECO:0000256" key="1">
    <source>
        <dbReference type="SAM" id="Phobius"/>
    </source>
</evidence>
<name>A0A1F5ISP1_9BACT</name>
<evidence type="ECO:0000313" key="2">
    <source>
        <dbReference type="EMBL" id="OGE19367.1"/>
    </source>
</evidence>
<keyword evidence="1" id="KW-0472">Membrane</keyword>
<feature type="transmembrane region" description="Helical" evidence="1">
    <location>
        <begin position="33"/>
        <end position="55"/>
    </location>
</feature>
<keyword evidence="1" id="KW-1133">Transmembrane helix</keyword>
<organism evidence="2 3">
    <name type="scientific">Candidatus Daviesbacteria bacterium RIFCSPHIGHO2_01_FULL_41_23</name>
    <dbReference type="NCBI Taxonomy" id="1797764"/>
    <lineage>
        <taxon>Bacteria</taxon>
        <taxon>Candidatus Daviesiibacteriota</taxon>
    </lineage>
</organism>
<sequence>MSWLVVLIFIVLNEAIIEYLVGNIRALKPYIPLLSLAVAILLTFAFQISLFNVLLGTEIQSPFWEFLLSAFIISRLSNYLNDLVQKFLGSK</sequence>
<gene>
    <name evidence="2" type="ORF">A2871_00770</name>
</gene>
<dbReference type="AlphaFoldDB" id="A0A1F5ISP1"/>
<protein>
    <submittedName>
        <fullName evidence="2">Uncharacterized protein</fullName>
    </submittedName>
</protein>